<evidence type="ECO:0000256" key="3">
    <source>
        <dbReference type="ARBA" id="ARBA00022692"/>
    </source>
</evidence>
<feature type="transmembrane region" description="Helical" evidence="7">
    <location>
        <begin position="93"/>
        <end position="115"/>
    </location>
</feature>
<name>A0ABV1WDZ5_9ACTN</name>
<feature type="compositionally biased region" description="Low complexity" evidence="6">
    <location>
        <begin position="1"/>
        <end position="11"/>
    </location>
</feature>
<feature type="transmembrane region" description="Helical" evidence="7">
    <location>
        <begin position="121"/>
        <end position="138"/>
    </location>
</feature>
<accession>A0ABV1WDZ5</accession>
<evidence type="ECO:0000256" key="4">
    <source>
        <dbReference type="ARBA" id="ARBA00022989"/>
    </source>
</evidence>
<dbReference type="InterPro" id="IPR024320">
    <property type="entry name" value="LPG_synthase_C"/>
</dbReference>
<comment type="caution">
    <text evidence="10">The sequence shown here is derived from an EMBL/GenBank/DDBJ whole genome shotgun (WGS) entry which is preliminary data.</text>
</comment>
<evidence type="ECO:0000256" key="2">
    <source>
        <dbReference type="ARBA" id="ARBA00022475"/>
    </source>
</evidence>
<dbReference type="Proteomes" id="UP001458415">
    <property type="component" value="Unassembled WGS sequence"/>
</dbReference>
<dbReference type="PANTHER" id="PTHR34697">
    <property type="entry name" value="PHOSPHATIDYLGLYCEROL LYSYLTRANSFERASE"/>
    <property type="match status" value="1"/>
</dbReference>
<dbReference type="PANTHER" id="PTHR34697:SF2">
    <property type="entry name" value="PHOSPHATIDYLGLYCEROL LYSYLTRANSFERASE"/>
    <property type="match status" value="1"/>
</dbReference>
<evidence type="ECO:0000259" key="9">
    <source>
        <dbReference type="Pfam" id="PF16995"/>
    </source>
</evidence>
<feature type="transmembrane region" description="Helical" evidence="7">
    <location>
        <begin position="32"/>
        <end position="54"/>
    </location>
</feature>
<evidence type="ECO:0000313" key="10">
    <source>
        <dbReference type="EMBL" id="MER6982406.1"/>
    </source>
</evidence>
<organism evidence="10 11">
    <name type="scientific">Streptomyces carpinensis</name>
    <dbReference type="NCBI Taxonomy" id="66369"/>
    <lineage>
        <taxon>Bacteria</taxon>
        <taxon>Bacillati</taxon>
        <taxon>Actinomycetota</taxon>
        <taxon>Actinomycetes</taxon>
        <taxon>Kitasatosporales</taxon>
        <taxon>Streptomycetaceae</taxon>
        <taxon>Streptomyces</taxon>
    </lineage>
</organism>
<reference evidence="10 11" key="1">
    <citation type="submission" date="2024-06" db="EMBL/GenBank/DDBJ databases">
        <title>The Natural Products Discovery Center: Release of the First 8490 Sequenced Strains for Exploring Actinobacteria Biosynthetic Diversity.</title>
        <authorList>
            <person name="Kalkreuter E."/>
            <person name="Kautsar S.A."/>
            <person name="Yang D."/>
            <person name="Bader C.D."/>
            <person name="Teijaro C.N."/>
            <person name="Fluegel L."/>
            <person name="Davis C.M."/>
            <person name="Simpson J.R."/>
            <person name="Lauterbach L."/>
            <person name="Steele A.D."/>
            <person name="Gui C."/>
            <person name="Meng S."/>
            <person name="Li G."/>
            <person name="Viehrig K."/>
            <person name="Ye F."/>
            <person name="Su P."/>
            <person name="Kiefer A.F."/>
            <person name="Nichols A."/>
            <person name="Cepeda A.J."/>
            <person name="Yan W."/>
            <person name="Fan B."/>
            <person name="Jiang Y."/>
            <person name="Adhikari A."/>
            <person name="Zheng C.-J."/>
            <person name="Schuster L."/>
            <person name="Cowan T.M."/>
            <person name="Smanski M.J."/>
            <person name="Chevrette M.G."/>
            <person name="De Carvalho L.P.S."/>
            <person name="Shen B."/>
        </authorList>
    </citation>
    <scope>NUCLEOTIDE SEQUENCE [LARGE SCALE GENOMIC DNA]</scope>
    <source>
        <strain evidence="10 11">NPDC000634</strain>
    </source>
</reference>
<sequence>MTATAGAAPPRGADEPARPHGSGLLGRVPEGCALFFGALALLCALLDLIAPLRALLHPVVRLLDQLLVPISANLAYAAFLFLLAGATAARKKVAWWLVVVYLGLVILSDALGLALGQYAESLSSLVLCGLALLLLIAARGEFYAASRRGAVWRALAVLAAGLIVAVLAGWGLVALFPGTLPPNLHLAWSANRVMGSLVSARDFDGHPPRPVTFLLGLFGALALLNAAATLFRSQRLEAALHGDEEIRIRALLKAYGQDDSLGYFATRRDKAVVFSPSGKAAVTYRVEAGVCLASGD</sequence>
<comment type="subcellular location">
    <subcellularLocation>
        <location evidence="1">Cell membrane</location>
        <topology evidence="1">Multi-pass membrane protein</topology>
    </subcellularLocation>
</comment>
<keyword evidence="3 7" id="KW-0812">Transmembrane</keyword>
<keyword evidence="2" id="KW-1003">Cell membrane</keyword>
<gene>
    <name evidence="10" type="ORF">ABT317_36915</name>
</gene>
<dbReference type="Pfam" id="PF16995">
    <property type="entry name" value="tRNA-synt_2_TM"/>
    <property type="match status" value="1"/>
</dbReference>
<feature type="domain" description="Phosphatidylglycerol lysyltransferase C-terminal" evidence="8">
    <location>
        <begin position="249"/>
        <end position="296"/>
    </location>
</feature>
<feature type="domain" description="Lysyl-tRNA synthetase N-terminal transmembrane region" evidence="9">
    <location>
        <begin position="26"/>
        <end position="231"/>
    </location>
</feature>
<keyword evidence="5 7" id="KW-0472">Membrane</keyword>
<feature type="non-terminal residue" evidence="10">
    <location>
        <position position="296"/>
    </location>
</feature>
<evidence type="ECO:0000256" key="5">
    <source>
        <dbReference type="ARBA" id="ARBA00023136"/>
    </source>
</evidence>
<feature type="region of interest" description="Disordered" evidence="6">
    <location>
        <begin position="1"/>
        <end position="20"/>
    </location>
</feature>
<dbReference type="InterPro" id="IPR031553">
    <property type="entry name" value="tRNA-synt_2_TM"/>
</dbReference>
<dbReference type="Pfam" id="PF09924">
    <property type="entry name" value="LPG_synthase_C"/>
    <property type="match status" value="1"/>
</dbReference>
<proteinExistence type="predicted"/>
<evidence type="ECO:0000313" key="11">
    <source>
        <dbReference type="Proteomes" id="UP001458415"/>
    </source>
</evidence>
<dbReference type="InterPro" id="IPR051211">
    <property type="entry name" value="PG_lysyltransferase"/>
</dbReference>
<evidence type="ECO:0000256" key="1">
    <source>
        <dbReference type="ARBA" id="ARBA00004651"/>
    </source>
</evidence>
<evidence type="ECO:0000256" key="6">
    <source>
        <dbReference type="SAM" id="MobiDB-lite"/>
    </source>
</evidence>
<feature type="transmembrane region" description="Helical" evidence="7">
    <location>
        <begin position="211"/>
        <end position="231"/>
    </location>
</feature>
<protein>
    <submittedName>
        <fullName evidence="10">Phosphatidylglycerol lysyltransferase domain-containing protein</fullName>
    </submittedName>
</protein>
<feature type="transmembrane region" description="Helical" evidence="7">
    <location>
        <begin position="66"/>
        <end position="86"/>
    </location>
</feature>
<dbReference type="EMBL" id="JBEPCU010001024">
    <property type="protein sequence ID" value="MER6982406.1"/>
    <property type="molecule type" value="Genomic_DNA"/>
</dbReference>
<keyword evidence="11" id="KW-1185">Reference proteome</keyword>
<evidence type="ECO:0000259" key="8">
    <source>
        <dbReference type="Pfam" id="PF09924"/>
    </source>
</evidence>
<keyword evidence="4 7" id="KW-1133">Transmembrane helix</keyword>
<evidence type="ECO:0000256" key="7">
    <source>
        <dbReference type="SAM" id="Phobius"/>
    </source>
</evidence>
<feature type="transmembrane region" description="Helical" evidence="7">
    <location>
        <begin position="150"/>
        <end position="176"/>
    </location>
</feature>